<name>A0ACC3YP00_COLTU</name>
<keyword evidence="2" id="KW-1185">Reference proteome</keyword>
<accession>A0ACC3YP00</accession>
<comment type="caution">
    <text evidence="1">The sequence shown here is derived from an EMBL/GenBank/DDBJ whole genome shotgun (WGS) entry which is preliminary data.</text>
</comment>
<evidence type="ECO:0000313" key="1">
    <source>
        <dbReference type="EMBL" id="KAL0933639.1"/>
    </source>
</evidence>
<dbReference type="Proteomes" id="UP000805649">
    <property type="component" value="Unassembled WGS sequence"/>
</dbReference>
<protein>
    <submittedName>
        <fullName evidence="1">Protein AIM2-like protein 7</fullName>
    </submittedName>
</protein>
<gene>
    <name evidence="1" type="ORF">CTRU02_210438</name>
</gene>
<proteinExistence type="predicted"/>
<organism evidence="1 2">
    <name type="scientific">Colletotrichum truncatum</name>
    <name type="common">Anthracnose fungus</name>
    <name type="synonym">Colletotrichum capsici</name>
    <dbReference type="NCBI Taxonomy" id="5467"/>
    <lineage>
        <taxon>Eukaryota</taxon>
        <taxon>Fungi</taxon>
        <taxon>Dikarya</taxon>
        <taxon>Ascomycota</taxon>
        <taxon>Pezizomycotina</taxon>
        <taxon>Sordariomycetes</taxon>
        <taxon>Hypocreomycetidae</taxon>
        <taxon>Glomerellales</taxon>
        <taxon>Glomerellaceae</taxon>
        <taxon>Colletotrichum</taxon>
        <taxon>Colletotrichum truncatum species complex</taxon>
    </lineage>
</organism>
<dbReference type="EMBL" id="VUJX02000007">
    <property type="protein sequence ID" value="KAL0933639.1"/>
    <property type="molecule type" value="Genomic_DNA"/>
</dbReference>
<sequence length="32" mass="3521">MSVLYSGTDHGFAVHANLSDPQQKVAKEETFI</sequence>
<reference evidence="1 2" key="1">
    <citation type="journal article" date="2020" name="Phytopathology">
        <title>Genome Sequence Resources of Colletotrichum truncatum, C. plurivorum, C. musicola, and C. sojae: Four Species Pathogenic to Soybean (Glycine max).</title>
        <authorList>
            <person name="Rogerio F."/>
            <person name="Boufleur T.R."/>
            <person name="Ciampi-Guillardi M."/>
            <person name="Sukno S.A."/>
            <person name="Thon M.R."/>
            <person name="Massola Junior N.S."/>
            <person name="Baroncelli R."/>
        </authorList>
    </citation>
    <scope>NUCLEOTIDE SEQUENCE [LARGE SCALE GENOMIC DNA]</scope>
    <source>
        <strain evidence="1 2">CMES1059</strain>
    </source>
</reference>
<evidence type="ECO:0000313" key="2">
    <source>
        <dbReference type="Proteomes" id="UP000805649"/>
    </source>
</evidence>